<protein>
    <submittedName>
        <fullName evidence="1">Uncharacterized protein</fullName>
    </submittedName>
</protein>
<evidence type="ECO:0000313" key="1">
    <source>
        <dbReference type="EMBL" id="PXF46181.1"/>
    </source>
</evidence>
<reference evidence="1 2" key="1">
    <citation type="journal article" date="2018" name="Mol. Biol. Evol.">
        <title>Analysis of the draft genome of the red seaweed Gracilariopsis chorda provides insights into genome size evolution in Rhodophyta.</title>
        <authorList>
            <person name="Lee J."/>
            <person name="Yang E.C."/>
            <person name="Graf L."/>
            <person name="Yang J.H."/>
            <person name="Qiu H."/>
            <person name="Zel Zion U."/>
            <person name="Chan C.X."/>
            <person name="Stephens T.G."/>
            <person name="Weber A.P.M."/>
            <person name="Boo G.H."/>
            <person name="Boo S.M."/>
            <person name="Kim K.M."/>
            <person name="Shin Y."/>
            <person name="Jung M."/>
            <person name="Lee S.J."/>
            <person name="Yim H.S."/>
            <person name="Lee J.H."/>
            <person name="Bhattacharya D."/>
            <person name="Yoon H.S."/>
        </authorList>
    </citation>
    <scope>NUCLEOTIDE SEQUENCE [LARGE SCALE GENOMIC DNA]</scope>
    <source>
        <strain evidence="1 2">SKKU-2015</strain>
        <tissue evidence="1">Whole body</tissue>
    </source>
</reference>
<dbReference type="Proteomes" id="UP000247409">
    <property type="component" value="Unassembled WGS sequence"/>
</dbReference>
<proteinExistence type="predicted"/>
<gene>
    <name evidence="1" type="ORF">BWQ96_04058</name>
</gene>
<dbReference type="EMBL" id="NBIV01000043">
    <property type="protein sequence ID" value="PXF46181.1"/>
    <property type="molecule type" value="Genomic_DNA"/>
</dbReference>
<accession>A0A2V3IVP1</accession>
<dbReference type="AlphaFoldDB" id="A0A2V3IVP1"/>
<evidence type="ECO:0000313" key="2">
    <source>
        <dbReference type="Proteomes" id="UP000247409"/>
    </source>
</evidence>
<name>A0A2V3IVP1_9FLOR</name>
<sequence length="107" mass="12169">MHGKKEYPHKGFPLPIAFSVERLKEQSAIDETSVDQFWTKSIELFATLLKRNQDKKRVVDYATDTGVKATQNGTYKTRMQCSCCLGSICYVAFTESVKCLRTDDGYT</sequence>
<keyword evidence="2" id="KW-1185">Reference proteome</keyword>
<organism evidence="1 2">
    <name type="scientific">Gracilariopsis chorda</name>
    <dbReference type="NCBI Taxonomy" id="448386"/>
    <lineage>
        <taxon>Eukaryota</taxon>
        <taxon>Rhodophyta</taxon>
        <taxon>Florideophyceae</taxon>
        <taxon>Rhodymeniophycidae</taxon>
        <taxon>Gracilariales</taxon>
        <taxon>Gracilariaceae</taxon>
        <taxon>Gracilariopsis</taxon>
    </lineage>
</organism>
<comment type="caution">
    <text evidence="1">The sequence shown here is derived from an EMBL/GenBank/DDBJ whole genome shotgun (WGS) entry which is preliminary data.</text>
</comment>